<feature type="region of interest" description="Disordered" evidence="2">
    <location>
        <begin position="408"/>
        <end position="438"/>
    </location>
</feature>
<dbReference type="AlphaFoldDB" id="E4UXI2"/>
<gene>
    <name evidence="3" type="ORF">MGYG_05714</name>
</gene>
<keyword evidence="4" id="KW-1185">Reference proteome</keyword>
<dbReference type="OrthoDB" id="4172108at2759"/>
<evidence type="ECO:0000256" key="1">
    <source>
        <dbReference type="SAM" id="Coils"/>
    </source>
</evidence>
<dbReference type="Proteomes" id="UP000002669">
    <property type="component" value="Unassembled WGS sequence"/>
</dbReference>
<dbReference type="VEuPathDB" id="FungiDB:MGYG_05714"/>
<dbReference type="OMA" id="ETSCIDL"/>
<feature type="compositionally biased region" description="Polar residues" evidence="2">
    <location>
        <begin position="418"/>
        <end position="438"/>
    </location>
</feature>
<feature type="compositionally biased region" description="Basic and acidic residues" evidence="2">
    <location>
        <begin position="509"/>
        <end position="518"/>
    </location>
</feature>
<sequence length="770" mass="86197">MSFGWSAGDIYQLIVACHTLVSNCTLGPTSALQIVHGLSVEIQELERLLQQLRSLVKDGGETSCIDLRGIEDTLRDCRTHMQKYNNLQQAYDNHHRNSTDPTVVGERRPAATSTTGGRTRELLMSGRNAARVGGELVRHATWGGGQISALQDRVARHKQSLTLYLTVLERERSIRMGNRLQSVERMIHEIHAEAMPLTRTYPLQRVGSIPSSGLGIPDGPSAGSDRYHIMLEAVERQREYAMLQRTLAEDGDDQEWETICDQLDRFHRRVLNVIERMTNSSAQHGSRSEHGSQSESDIELNRTLLNMSRGSFRSPPNENQSYRRRRHAAFETPLERCDETETETDHQTTHMSINGTEEVVDEPENPIYRSSSTVTLPSYTQSVFSNFTSTSTAATEDTAVITTNTTHMEIPGSHNKPLYSTSPSQPLSASPSTVNSLSIPLSTSPGSINSYSTPISPGFAPRQSPSNARDSISSYASTASIASADNGNVPVRSGSCSNGNGSFFPPSPRRRDTDDSGHHLSCRWKTISLNGPVRISWHDHPTRVRCLLSAGYKSDGRMCAIRAIDPTNTAEKLPILRLSSTERRTIPHIEPSGDRDRDHEAGVIHFIKAPKTKYGEYPMYYIEDPDDRIYLQSLIFGKNLLLSVLVKKVYSANGRESDRQYLRIWAEMDSEGRDGDLSILYFASARERPRYFEIHRNNIEPSFNRSHHNLVLELQLLQPGQYLRITFLSASDLQRFTDTLFKHERPPVLQVPRVSSRFADGSAALPWGSP</sequence>
<dbReference type="InParanoid" id="E4UXI2"/>
<evidence type="ECO:0000313" key="4">
    <source>
        <dbReference type="Proteomes" id="UP000002669"/>
    </source>
</evidence>
<dbReference type="EMBL" id="DS989825">
    <property type="protein sequence ID" value="EFR02716.1"/>
    <property type="molecule type" value="Genomic_DNA"/>
</dbReference>
<evidence type="ECO:0000313" key="3">
    <source>
        <dbReference type="EMBL" id="EFR02716.1"/>
    </source>
</evidence>
<evidence type="ECO:0000256" key="2">
    <source>
        <dbReference type="SAM" id="MobiDB-lite"/>
    </source>
</evidence>
<accession>E4UXI2</accession>
<feature type="region of interest" description="Disordered" evidence="2">
    <location>
        <begin position="337"/>
        <end position="357"/>
    </location>
</feature>
<feature type="compositionally biased region" description="Low complexity" evidence="2">
    <location>
        <begin position="493"/>
        <end position="502"/>
    </location>
</feature>
<dbReference type="HOGENOM" id="CLU_360999_0_0_1"/>
<organism evidence="4">
    <name type="scientific">Arthroderma gypseum (strain ATCC MYA-4604 / CBS 118893)</name>
    <name type="common">Microsporum gypseum</name>
    <dbReference type="NCBI Taxonomy" id="535722"/>
    <lineage>
        <taxon>Eukaryota</taxon>
        <taxon>Fungi</taxon>
        <taxon>Dikarya</taxon>
        <taxon>Ascomycota</taxon>
        <taxon>Pezizomycotina</taxon>
        <taxon>Eurotiomycetes</taxon>
        <taxon>Eurotiomycetidae</taxon>
        <taxon>Onygenales</taxon>
        <taxon>Arthrodermataceae</taxon>
        <taxon>Nannizzia</taxon>
    </lineage>
</organism>
<name>E4UXI2_ARTGP</name>
<feature type="coiled-coil region" evidence="1">
    <location>
        <begin position="35"/>
        <end position="62"/>
    </location>
</feature>
<feature type="region of interest" description="Disordered" evidence="2">
    <location>
        <begin position="484"/>
        <end position="518"/>
    </location>
</feature>
<dbReference type="RefSeq" id="XP_003173127.1">
    <property type="nucleotide sequence ID" value="XM_003173079.1"/>
</dbReference>
<reference evidence="4" key="1">
    <citation type="journal article" date="2012" name="MBio">
        <title>Comparative genome analysis of Trichophyton rubrum and related dermatophytes reveals candidate genes involved in infection.</title>
        <authorList>
            <person name="Martinez D.A."/>
            <person name="Oliver B.G."/>
            <person name="Graeser Y."/>
            <person name="Goldberg J.M."/>
            <person name="Li W."/>
            <person name="Martinez-Rossi N.M."/>
            <person name="Monod M."/>
            <person name="Shelest E."/>
            <person name="Barton R.C."/>
            <person name="Birch E."/>
            <person name="Brakhage A.A."/>
            <person name="Chen Z."/>
            <person name="Gurr S.J."/>
            <person name="Heiman D."/>
            <person name="Heitman J."/>
            <person name="Kosti I."/>
            <person name="Rossi A."/>
            <person name="Saif S."/>
            <person name="Samalova M."/>
            <person name="Saunders C.W."/>
            <person name="Shea T."/>
            <person name="Summerbell R.C."/>
            <person name="Xu J."/>
            <person name="Young S."/>
            <person name="Zeng Q."/>
            <person name="Birren B.W."/>
            <person name="Cuomo C.A."/>
            <person name="White T.C."/>
        </authorList>
    </citation>
    <scope>NUCLEOTIDE SEQUENCE [LARGE SCALE GENOMIC DNA]</scope>
    <source>
        <strain evidence="4">ATCC MYA-4604 / CBS 118893</strain>
    </source>
</reference>
<feature type="region of interest" description="Disordered" evidence="2">
    <location>
        <begin position="278"/>
        <end position="297"/>
    </location>
</feature>
<feature type="region of interest" description="Disordered" evidence="2">
    <location>
        <begin position="92"/>
        <end position="118"/>
    </location>
</feature>
<dbReference type="eggNOG" id="ENOG502T3NW">
    <property type="taxonomic scope" value="Eukaryota"/>
</dbReference>
<keyword evidence="1" id="KW-0175">Coiled coil</keyword>
<protein>
    <submittedName>
        <fullName evidence="3">Uncharacterized protein</fullName>
    </submittedName>
</protein>
<dbReference type="GeneID" id="10028406"/>
<proteinExistence type="predicted"/>
<feature type="compositionally biased region" description="Basic and acidic residues" evidence="2">
    <location>
        <begin position="337"/>
        <end position="348"/>
    </location>
</feature>
<feature type="region of interest" description="Disordered" evidence="2">
    <location>
        <begin position="453"/>
        <end position="472"/>
    </location>
</feature>